<sequence length="170" mass="17918">RTLYLTSFTLWIVISLLAITIGSQSFLVFVVLRSLAAVSSAVLGVLSPVILADLFHGNALGVALVGMHASEVVSSATIAPIYSSLVVSSGLPWQAGLLPGPILALVPLGGMLWTMKAMQFWIPSMILSAWTYAPEAFLGLSYPSVTTLNSLLVLSGTVSGMPLLLWFAQV</sequence>
<keyword evidence="5 6" id="KW-0472">Membrane</keyword>
<evidence type="ECO:0000256" key="4">
    <source>
        <dbReference type="ARBA" id="ARBA00022989"/>
    </source>
</evidence>
<accession>A0AAN5CXY7</accession>
<evidence type="ECO:0008006" key="9">
    <source>
        <dbReference type="Google" id="ProtNLM"/>
    </source>
</evidence>
<name>A0AAN5CXY7_9BILA</name>
<feature type="transmembrane region" description="Helical" evidence="6">
    <location>
        <begin position="120"/>
        <end position="142"/>
    </location>
</feature>
<protein>
    <recommendedName>
        <fullName evidence="9">Major facilitator superfamily (MFS) profile domain-containing protein</fullName>
    </recommendedName>
</protein>
<evidence type="ECO:0000256" key="5">
    <source>
        <dbReference type="ARBA" id="ARBA00023136"/>
    </source>
</evidence>
<evidence type="ECO:0000313" key="8">
    <source>
        <dbReference type="Proteomes" id="UP001328107"/>
    </source>
</evidence>
<comment type="subcellular location">
    <subcellularLocation>
        <location evidence="1">Membrane</location>
        <topology evidence="1">Multi-pass membrane protein</topology>
    </subcellularLocation>
</comment>
<dbReference type="EMBL" id="BTRK01000005">
    <property type="protein sequence ID" value="GMR52330.1"/>
    <property type="molecule type" value="Genomic_DNA"/>
</dbReference>
<feature type="transmembrane region" description="Helical" evidence="6">
    <location>
        <begin position="148"/>
        <end position="168"/>
    </location>
</feature>
<proteinExistence type="predicted"/>
<feature type="transmembrane region" description="Helical" evidence="6">
    <location>
        <begin position="7"/>
        <end position="29"/>
    </location>
</feature>
<dbReference type="PANTHER" id="PTHR23505">
    <property type="entry name" value="SPINSTER"/>
    <property type="match status" value="1"/>
</dbReference>
<evidence type="ECO:0000256" key="2">
    <source>
        <dbReference type="ARBA" id="ARBA00022448"/>
    </source>
</evidence>
<keyword evidence="4 6" id="KW-1133">Transmembrane helix</keyword>
<feature type="transmembrane region" description="Helical" evidence="6">
    <location>
        <begin position="91"/>
        <end position="113"/>
    </location>
</feature>
<reference evidence="8" key="1">
    <citation type="submission" date="2022-10" db="EMBL/GenBank/DDBJ databases">
        <title>Genome assembly of Pristionchus species.</title>
        <authorList>
            <person name="Yoshida K."/>
            <person name="Sommer R.J."/>
        </authorList>
    </citation>
    <scope>NUCLEOTIDE SEQUENCE [LARGE SCALE GENOMIC DNA]</scope>
    <source>
        <strain evidence="8">RS5460</strain>
    </source>
</reference>
<dbReference type="PANTHER" id="PTHR23505:SF79">
    <property type="entry name" value="PROTEIN SPINSTER"/>
    <property type="match status" value="1"/>
</dbReference>
<dbReference type="AlphaFoldDB" id="A0AAN5CXY7"/>
<keyword evidence="3 6" id="KW-0812">Transmembrane</keyword>
<organism evidence="7 8">
    <name type="scientific">Pristionchus mayeri</name>
    <dbReference type="NCBI Taxonomy" id="1317129"/>
    <lineage>
        <taxon>Eukaryota</taxon>
        <taxon>Metazoa</taxon>
        <taxon>Ecdysozoa</taxon>
        <taxon>Nematoda</taxon>
        <taxon>Chromadorea</taxon>
        <taxon>Rhabditida</taxon>
        <taxon>Rhabditina</taxon>
        <taxon>Diplogasteromorpha</taxon>
        <taxon>Diplogasteroidea</taxon>
        <taxon>Neodiplogasteridae</taxon>
        <taxon>Pristionchus</taxon>
    </lineage>
</organism>
<dbReference type="InterPro" id="IPR044770">
    <property type="entry name" value="MFS_spinster-like"/>
</dbReference>
<dbReference type="GO" id="GO:0016020">
    <property type="term" value="C:membrane"/>
    <property type="evidence" value="ECO:0007669"/>
    <property type="project" value="UniProtKB-SubCell"/>
</dbReference>
<evidence type="ECO:0000313" key="7">
    <source>
        <dbReference type="EMBL" id="GMR52330.1"/>
    </source>
</evidence>
<evidence type="ECO:0000256" key="3">
    <source>
        <dbReference type="ARBA" id="ARBA00022692"/>
    </source>
</evidence>
<keyword evidence="8" id="KW-1185">Reference proteome</keyword>
<dbReference type="Proteomes" id="UP001328107">
    <property type="component" value="Unassembled WGS sequence"/>
</dbReference>
<evidence type="ECO:0000256" key="1">
    <source>
        <dbReference type="ARBA" id="ARBA00004141"/>
    </source>
</evidence>
<evidence type="ECO:0000256" key="6">
    <source>
        <dbReference type="SAM" id="Phobius"/>
    </source>
</evidence>
<feature type="non-terminal residue" evidence="7">
    <location>
        <position position="1"/>
    </location>
</feature>
<comment type="caution">
    <text evidence="7">The sequence shown here is derived from an EMBL/GenBank/DDBJ whole genome shotgun (WGS) entry which is preliminary data.</text>
</comment>
<gene>
    <name evidence="7" type="ORF">PMAYCL1PPCAC_22525</name>
</gene>
<keyword evidence="2" id="KW-0813">Transport</keyword>